<protein>
    <submittedName>
        <fullName evidence="2">Uncharacterized protein</fullName>
    </submittedName>
</protein>
<evidence type="ECO:0000256" key="1">
    <source>
        <dbReference type="SAM" id="MobiDB-lite"/>
    </source>
</evidence>
<name>A0A212LFU6_9HYPH</name>
<gene>
    <name evidence="2" type="ORF">KL86PLE_40251</name>
</gene>
<reference evidence="2" key="1">
    <citation type="submission" date="2016-08" db="EMBL/GenBank/DDBJ databases">
        <authorList>
            <person name="Seilhamer J.J."/>
        </authorList>
    </citation>
    <scope>NUCLEOTIDE SEQUENCE</scope>
    <source>
        <strain evidence="2">86</strain>
    </source>
</reference>
<proteinExistence type="predicted"/>
<evidence type="ECO:0000313" key="2">
    <source>
        <dbReference type="EMBL" id="SCM76446.1"/>
    </source>
</evidence>
<dbReference type="AlphaFoldDB" id="A0A212LFU6"/>
<accession>A0A212LFU6</accession>
<feature type="region of interest" description="Disordered" evidence="1">
    <location>
        <begin position="1"/>
        <end position="21"/>
    </location>
</feature>
<sequence>MNLSNLWRAHKHNQNPNHSTY</sequence>
<dbReference type="EMBL" id="FMJD01000008">
    <property type="protein sequence ID" value="SCM76446.1"/>
    <property type="molecule type" value="Genomic_DNA"/>
</dbReference>
<organism evidence="2">
    <name type="scientific">uncultured Pleomorphomonas sp</name>
    <dbReference type="NCBI Taxonomy" id="442121"/>
    <lineage>
        <taxon>Bacteria</taxon>
        <taxon>Pseudomonadati</taxon>
        <taxon>Pseudomonadota</taxon>
        <taxon>Alphaproteobacteria</taxon>
        <taxon>Hyphomicrobiales</taxon>
        <taxon>Pleomorphomonadaceae</taxon>
        <taxon>Pleomorphomonas</taxon>
        <taxon>environmental samples</taxon>
    </lineage>
</organism>